<dbReference type="Proteomes" id="UP000324222">
    <property type="component" value="Unassembled WGS sequence"/>
</dbReference>
<dbReference type="EMBL" id="VSRR010002751">
    <property type="protein sequence ID" value="MPC33065.1"/>
    <property type="molecule type" value="Genomic_DNA"/>
</dbReference>
<keyword evidence="2" id="KW-1185">Reference proteome</keyword>
<dbReference type="AlphaFoldDB" id="A0A5B7EI25"/>
<dbReference type="InterPro" id="IPR013783">
    <property type="entry name" value="Ig-like_fold"/>
</dbReference>
<reference evidence="1 2" key="1">
    <citation type="submission" date="2019-05" db="EMBL/GenBank/DDBJ databases">
        <title>Another draft genome of Portunus trituberculatus and its Hox gene families provides insights of decapod evolution.</title>
        <authorList>
            <person name="Jeong J.-H."/>
            <person name="Song I."/>
            <person name="Kim S."/>
            <person name="Choi T."/>
            <person name="Kim D."/>
            <person name="Ryu S."/>
            <person name="Kim W."/>
        </authorList>
    </citation>
    <scope>NUCLEOTIDE SEQUENCE [LARGE SCALE GENOMIC DNA]</scope>
    <source>
        <tissue evidence="1">Muscle</tissue>
    </source>
</reference>
<accession>A0A5B7EI25</accession>
<comment type="caution">
    <text evidence="1">The sequence shown here is derived from an EMBL/GenBank/DDBJ whole genome shotgun (WGS) entry which is preliminary data.</text>
</comment>
<sequence length="86" mass="9361">MVVRCGVEKVVAQKYVTRVIDEDVLAGNSAIFKCMIPSFVADFVSVQAWADSEGRQYYSGRQYGAGRLNATPLSSVTASISCKLYS</sequence>
<evidence type="ECO:0000313" key="1">
    <source>
        <dbReference type="EMBL" id="MPC33065.1"/>
    </source>
</evidence>
<protein>
    <submittedName>
        <fullName evidence="1">Down syndrome cell adhesion molecule-like protein 1</fullName>
    </submittedName>
</protein>
<proteinExistence type="predicted"/>
<name>A0A5B7EI25_PORTR</name>
<organism evidence="1 2">
    <name type="scientific">Portunus trituberculatus</name>
    <name type="common">Swimming crab</name>
    <name type="synonym">Neptunus trituberculatus</name>
    <dbReference type="NCBI Taxonomy" id="210409"/>
    <lineage>
        <taxon>Eukaryota</taxon>
        <taxon>Metazoa</taxon>
        <taxon>Ecdysozoa</taxon>
        <taxon>Arthropoda</taxon>
        <taxon>Crustacea</taxon>
        <taxon>Multicrustacea</taxon>
        <taxon>Malacostraca</taxon>
        <taxon>Eumalacostraca</taxon>
        <taxon>Eucarida</taxon>
        <taxon>Decapoda</taxon>
        <taxon>Pleocyemata</taxon>
        <taxon>Brachyura</taxon>
        <taxon>Eubrachyura</taxon>
        <taxon>Portunoidea</taxon>
        <taxon>Portunidae</taxon>
        <taxon>Portuninae</taxon>
        <taxon>Portunus</taxon>
    </lineage>
</organism>
<dbReference type="Gene3D" id="2.60.40.10">
    <property type="entry name" value="Immunoglobulins"/>
    <property type="match status" value="1"/>
</dbReference>
<gene>
    <name evidence="1" type="primary">DSCAML1_5</name>
    <name evidence="1" type="ORF">E2C01_026404</name>
</gene>
<evidence type="ECO:0000313" key="2">
    <source>
        <dbReference type="Proteomes" id="UP000324222"/>
    </source>
</evidence>